<dbReference type="EMBL" id="CP065856">
    <property type="protein sequence ID" value="QPV64288.1"/>
    <property type="molecule type" value="Genomic_DNA"/>
</dbReference>
<evidence type="ECO:0000259" key="1">
    <source>
        <dbReference type="PROSITE" id="PS51340"/>
    </source>
</evidence>
<dbReference type="GO" id="GO:0030151">
    <property type="term" value="F:molybdenum ion binding"/>
    <property type="evidence" value="ECO:0007669"/>
    <property type="project" value="InterPro"/>
</dbReference>
<protein>
    <submittedName>
        <fullName evidence="2">MOSC domain-containing protein</fullName>
    </submittedName>
</protein>
<organism evidence="2 3">
    <name type="scientific">Halosimplex litoreum</name>
    <dbReference type="NCBI Taxonomy" id="1198301"/>
    <lineage>
        <taxon>Archaea</taxon>
        <taxon>Methanobacteriati</taxon>
        <taxon>Methanobacteriota</taxon>
        <taxon>Stenosarchaea group</taxon>
        <taxon>Halobacteria</taxon>
        <taxon>Halobacteriales</taxon>
        <taxon>Haloarculaceae</taxon>
        <taxon>Halosimplex</taxon>
    </lineage>
</organism>
<keyword evidence="3" id="KW-1185">Reference proteome</keyword>
<dbReference type="RefSeq" id="WP_198063061.1">
    <property type="nucleotide sequence ID" value="NZ_CP065856.1"/>
</dbReference>
<proteinExistence type="predicted"/>
<gene>
    <name evidence="2" type="ORF">I7X12_06635</name>
</gene>
<dbReference type="GO" id="GO:0030170">
    <property type="term" value="F:pyridoxal phosphate binding"/>
    <property type="evidence" value="ECO:0007669"/>
    <property type="project" value="InterPro"/>
</dbReference>
<dbReference type="OrthoDB" id="68158at2157"/>
<dbReference type="InterPro" id="IPR052716">
    <property type="entry name" value="MOSC_domain"/>
</dbReference>
<dbReference type="Gene3D" id="2.40.33.20">
    <property type="entry name" value="PK beta-barrel domain-like"/>
    <property type="match status" value="1"/>
</dbReference>
<dbReference type="GeneID" id="60588154"/>
<name>A0A7T3KWP6_9EURY</name>
<dbReference type="InterPro" id="IPR011037">
    <property type="entry name" value="Pyrv_Knase-like_insert_dom_sf"/>
</dbReference>
<dbReference type="SUPFAM" id="SSF50800">
    <property type="entry name" value="PK beta-barrel domain-like"/>
    <property type="match status" value="1"/>
</dbReference>
<dbReference type="PANTHER" id="PTHR36930">
    <property type="entry name" value="METAL-SULFUR CLUSTER BIOSYNTHESIS PROTEINS YUAD-RELATED"/>
    <property type="match status" value="1"/>
</dbReference>
<evidence type="ECO:0000313" key="3">
    <source>
        <dbReference type="Proteomes" id="UP000595001"/>
    </source>
</evidence>
<dbReference type="Pfam" id="PF03473">
    <property type="entry name" value="MOSC"/>
    <property type="match status" value="1"/>
</dbReference>
<dbReference type="Proteomes" id="UP000595001">
    <property type="component" value="Chromosome"/>
</dbReference>
<reference evidence="2 3" key="1">
    <citation type="submission" date="2020-12" db="EMBL/GenBank/DDBJ databases">
        <title>Halosimplex halophilum sp. nov. and Halosimplex salinum sp. nov., two new members of the genus Halosimplex.</title>
        <authorList>
            <person name="Cui H.L."/>
        </authorList>
    </citation>
    <scope>NUCLEOTIDE SEQUENCE [LARGE SCALE GENOMIC DNA]</scope>
    <source>
        <strain evidence="2 3">YGH94</strain>
    </source>
</reference>
<dbReference type="GO" id="GO:0003824">
    <property type="term" value="F:catalytic activity"/>
    <property type="evidence" value="ECO:0007669"/>
    <property type="project" value="InterPro"/>
</dbReference>
<dbReference type="KEGG" id="hlt:I7X12_06635"/>
<dbReference type="InterPro" id="IPR005302">
    <property type="entry name" value="MoCF_Sase_C"/>
</dbReference>
<accession>A0A7T3KWP6</accession>
<sequence length="150" mass="15569">MNGTVERIHVVPASGADPEPVERVEAVAGAGLRGDRYFDDSPGSREGSDLTLVASEALAAVEREYGLSIEAGVHRRNVTVAGVDLDGLVDERFRVGDAVCVGSGPCEPCAYLADRLDEPDATAALAGRGGLRCRIVESGAIRVGDPVGRP</sequence>
<feature type="domain" description="MOSC" evidence="1">
    <location>
        <begin position="19"/>
        <end position="150"/>
    </location>
</feature>
<evidence type="ECO:0000313" key="2">
    <source>
        <dbReference type="EMBL" id="QPV64288.1"/>
    </source>
</evidence>
<dbReference type="PANTHER" id="PTHR36930:SF1">
    <property type="entry name" value="MOSC DOMAIN-CONTAINING PROTEIN"/>
    <property type="match status" value="1"/>
</dbReference>
<dbReference type="AlphaFoldDB" id="A0A7T3KWP6"/>
<dbReference type="PROSITE" id="PS51340">
    <property type="entry name" value="MOSC"/>
    <property type="match status" value="1"/>
</dbReference>